<feature type="compositionally biased region" description="Polar residues" evidence="1">
    <location>
        <begin position="225"/>
        <end position="238"/>
    </location>
</feature>
<feature type="transmembrane region" description="Helical" evidence="2">
    <location>
        <begin position="68"/>
        <end position="89"/>
    </location>
</feature>
<keyword evidence="2" id="KW-1133">Transmembrane helix</keyword>
<dbReference type="AlphaFoldDB" id="A0A9P8A366"/>
<proteinExistence type="predicted"/>
<keyword evidence="2" id="KW-0812">Transmembrane</keyword>
<name>A0A9P8A366_MORAP</name>
<reference evidence="3" key="1">
    <citation type="submission" date="2021-07" db="EMBL/GenBank/DDBJ databases">
        <title>Draft genome of Mortierella alpina, strain LL118, isolated from an aspen leaf litter sample.</title>
        <authorList>
            <person name="Yang S."/>
            <person name="Vinatzer B.A."/>
        </authorList>
    </citation>
    <scope>NUCLEOTIDE SEQUENCE</scope>
    <source>
        <strain evidence="3">LL118</strain>
    </source>
</reference>
<organism evidence="3 4">
    <name type="scientific">Mortierella alpina</name>
    <name type="common">Oleaginous fungus</name>
    <name type="synonym">Mortierella renispora</name>
    <dbReference type="NCBI Taxonomy" id="64518"/>
    <lineage>
        <taxon>Eukaryota</taxon>
        <taxon>Fungi</taxon>
        <taxon>Fungi incertae sedis</taxon>
        <taxon>Mucoromycota</taxon>
        <taxon>Mortierellomycotina</taxon>
        <taxon>Mortierellomycetes</taxon>
        <taxon>Mortierellales</taxon>
        <taxon>Mortierellaceae</taxon>
        <taxon>Mortierella</taxon>
    </lineage>
</organism>
<feature type="region of interest" description="Disordered" evidence="1">
    <location>
        <begin position="182"/>
        <end position="448"/>
    </location>
</feature>
<feature type="region of interest" description="Disordered" evidence="1">
    <location>
        <begin position="1"/>
        <end position="62"/>
    </location>
</feature>
<feature type="compositionally biased region" description="Low complexity" evidence="1">
    <location>
        <begin position="1"/>
        <end position="55"/>
    </location>
</feature>
<protein>
    <submittedName>
        <fullName evidence="3">Uncharacterized protein</fullName>
    </submittedName>
</protein>
<sequence>METSASVRPRPRPTATSAPARRTPTPVPTRANPTRANPTLSSTLSSGTLSPTPSSEPDSAQAGLSTPAIAGIGAAVGLIVLFIISVFLCKRRRASVYAKRPDGYDPSRDPIDPNDVLPPDNKPSQRTPTALGSDSGFNAHPMATRGAELSTNSPYPSAPSTQQPQQDYEHYEDHIQSHFAHQSPELQTPTADALASSVLSSPVRPPPNISTTPSMESNAGPGPLSPSQRAQMNYQQPVSPRSPRSPRSHPLQAPSSNSRPGPDAEIFNEMGNQFVLQGNSIEQGRDSYEQVGARAPSESSYRTGTAAPMQDAQRGNMRGPAPPPSGQYYNNSGSPSPTALGSPRGPRPGNSNSSAYSSPRQGPSQASPRLPHAQYQGHPPYPQQAPHQMPSNGPGYSPHMYPQSQPPYGAPIRSPPMGPGSRGPGYSQPSPNYPPSSNYKPTGNYTYT</sequence>
<feature type="compositionally biased region" description="Low complexity" evidence="1">
    <location>
        <begin position="424"/>
        <end position="441"/>
    </location>
</feature>
<evidence type="ECO:0000313" key="3">
    <source>
        <dbReference type="EMBL" id="KAG9321596.1"/>
    </source>
</evidence>
<dbReference type="EMBL" id="JAIFTL010000194">
    <property type="protein sequence ID" value="KAG9321596.1"/>
    <property type="molecule type" value="Genomic_DNA"/>
</dbReference>
<evidence type="ECO:0000256" key="2">
    <source>
        <dbReference type="SAM" id="Phobius"/>
    </source>
</evidence>
<keyword evidence="2" id="KW-0472">Membrane</keyword>
<feature type="compositionally biased region" description="Polar residues" evidence="1">
    <location>
        <begin position="349"/>
        <end position="367"/>
    </location>
</feature>
<feature type="compositionally biased region" description="Basic and acidic residues" evidence="1">
    <location>
        <begin position="99"/>
        <end position="111"/>
    </location>
</feature>
<feature type="region of interest" description="Disordered" evidence="1">
    <location>
        <begin position="99"/>
        <end position="168"/>
    </location>
</feature>
<evidence type="ECO:0000313" key="4">
    <source>
        <dbReference type="Proteomes" id="UP000717515"/>
    </source>
</evidence>
<feature type="compositionally biased region" description="Polar residues" evidence="1">
    <location>
        <begin position="270"/>
        <end position="282"/>
    </location>
</feature>
<dbReference type="Proteomes" id="UP000717515">
    <property type="component" value="Unassembled WGS sequence"/>
</dbReference>
<comment type="caution">
    <text evidence="3">The sequence shown here is derived from an EMBL/GenBank/DDBJ whole genome shotgun (WGS) entry which is preliminary data.</text>
</comment>
<feature type="compositionally biased region" description="Polar residues" evidence="1">
    <location>
        <begin position="122"/>
        <end position="136"/>
    </location>
</feature>
<evidence type="ECO:0000256" key="1">
    <source>
        <dbReference type="SAM" id="MobiDB-lite"/>
    </source>
</evidence>
<accession>A0A9P8A366</accession>
<feature type="compositionally biased region" description="Pro residues" evidence="1">
    <location>
        <begin position="404"/>
        <end position="418"/>
    </location>
</feature>
<feature type="compositionally biased region" description="Polar residues" evidence="1">
    <location>
        <begin position="327"/>
        <end position="339"/>
    </location>
</feature>
<gene>
    <name evidence="3" type="ORF">KVV02_001740</name>
</gene>
<feature type="compositionally biased region" description="Low complexity" evidence="1">
    <location>
        <begin position="193"/>
        <end position="202"/>
    </location>
</feature>
<feature type="compositionally biased region" description="Polar residues" evidence="1">
    <location>
        <begin position="149"/>
        <end position="166"/>
    </location>
</feature>